<dbReference type="AlphaFoldDB" id="A0A2N0P536"/>
<evidence type="ECO:0008006" key="3">
    <source>
        <dbReference type="Google" id="ProtNLM"/>
    </source>
</evidence>
<name>A0A2N0P536_9GLOM</name>
<protein>
    <recommendedName>
        <fullName evidence="3">HAT C-terminal dimerisation domain-containing protein</fullName>
    </recommendedName>
</protein>
<organism evidence="1 2">
    <name type="scientific">Rhizophagus irregularis</name>
    <dbReference type="NCBI Taxonomy" id="588596"/>
    <lineage>
        <taxon>Eukaryota</taxon>
        <taxon>Fungi</taxon>
        <taxon>Fungi incertae sedis</taxon>
        <taxon>Mucoromycota</taxon>
        <taxon>Glomeromycotina</taxon>
        <taxon>Glomeromycetes</taxon>
        <taxon>Glomerales</taxon>
        <taxon>Glomeraceae</taxon>
        <taxon>Rhizophagus</taxon>
    </lineage>
</organism>
<evidence type="ECO:0000313" key="2">
    <source>
        <dbReference type="Proteomes" id="UP000232722"/>
    </source>
</evidence>
<dbReference type="VEuPathDB" id="FungiDB:FUN_006863"/>
<evidence type="ECO:0000313" key="1">
    <source>
        <dbReference type="EMBL" id="PKC01944.1"/>
    </source>
</evidence>
<dbReference type="InterPro" id="IPR012337">
    <property type="entry name" value="RNaseH-like_sf"/>
</dbReference>
<comment type="caution">
    <text evidence="1">The sequence shown here is derived from an EMBL/GenBank/DDBJ whole genome shotgun (WGS) entry which is preliminary data.</text>
</comment>
<reference evidence="1 2" key="2">
    <citation type="submission" date="2017-09" db="EMBL/GenBank/DDBJ databases">
        <title>Extensive intraspecific genome diversity in a model arbuscular mycorrhizal fungus.</title>
        <authorList>
            <person name="Chen E.C."/>
            <person name="Morin E."/>
            <person name="Beaudet D."/>
            <person name="Noel J."/>
            <person name="Ndikumana S."/>
            <person name="Charron P."/>
            <person name="St-Onge C."/>
            <person name="Giorgi J."/>
            <person name="Grigoriev I.V."/>
            <person name="Roux C."/>
            <person name="Martin F.M."/>
            <person name="Corradi N."/>
        </authorList>
    </citation>
    <scope>NUCLEOTIDE SEQUENCE [LARGE SCALE GENOMIC DNA]</scope>
    <source>
        <strain evidence="1 2">A5</strain>
    </source>
</reference>
<sequence length="265" mass="30918">MSCDIVQHPFADKLLKKVNILTTFFRNNARAGAKFWELLNTMNIKGGVIMLYCKTRWMTAYKSIDDVLRAANYSDLLTNDKIKPIICLWNFFNELKVLGFVLNLLYKTVLALERKEADLKFCNYCIEKINACFNEFDDNDYLLAFFLNPLFQVVKYTEVIAQKLGMIWLKLSSIELEPPYLQQLAIHLFSVYPNSASYEYEFSICGWLLNKRSNASYKLAFYEKDVKKILQKFSNNELNNIINETLAEQPKLAEENDNEIALEKN</sequence>
<gene>
    <name evidence="1" type="ORF">RhiirA5_425943</name>
</gene>
<reference evidence="1 2" key="1">
    <citation type="submission" date="2016-04" db="EMBL/GenBank/DDBJ databases">
        <title>Genome analyses suggest a sexual origin of heterokaryosis in a supposedly ancient asexual fungus.</title>
        <authorList>
            <person name="Ropars J."/>
            <person name="Sedzielewska K."/>
            <person name="Noel J."/>
            <person name="Charron P."/>
            <person name="Farinelli L."/>
            <person name="Marton T."/>
            <person name="Kruger M."/>
            <person name="Pelin A."/>
            <person name="Brachmann A."/>
            <person name="Corradi N."/>
        </authorList>
    </citation>
    <scope>NUCLEOTIDE SEQUENCE [LARGE SCALE GENOMIC DNA]</scope>
    <source>
        <strain evidence="1 2">A5</strain>
    </source>
</reference>
<dbReference type="Proteomes" id="UP000232722">
    <property type="component" value="Unassembled WGS sequence"/>
</dbReference>
<dbReference type="VEuPathDB" id="FungiDB:RhiirA1_461267"/>
<dbReference type="EMBL" id="LLXJ01001483">
    <property type="protein sequence ID" value="PKC01944.1"/>
    <property type="molecule type" value="Genomic_DNA"/>
</dbReference>
<dbReference type="VEuPathDB" id="FungiDB:FUN_006864"/>
<dbReference type="SUPFAM" id="SSF53098">
    <property type="entry name" value="Ribonuclease H-like"/>
    <property type="match status" value="1"/>
</dbReference>
<dbReference type="VEuPathDB" id="FungiDB:RhiirFUN_008775"/>
<proteinExistence type="predicted"/>
<accession>A0A2N0P536</accession>